<evidence type="ECO:0000313" key="3">
    <source>
        <dbReference type="Proteomes" id="UP000467124"/>
    </source>
</evidence>
<dbReference type="Proteomes" id="UP000467124">
    <property type="component" value="Unassembled WGS sequence"/>
</dbReference>
<feature type="transmembrane region" description="Helical" evidence="1">
    <location>
        <begin position="58"/>
        <end position="78"/>
    </location>
</feature>
<feature type="transmembrane region" description="Helical" evidence="1">
    <location>
        <begin position="144"/>
        <end position="166"/>
    </location>
</feature>
<name>A0A7K2IQH2_9ACTN</name>
<dbReference type="Pfam" id="PF12730">
    <property type="entry name" value="ABC2_membrane_4"/>
    <property type="match status" value="1"/>
</dbReference>
<proteinExistence type="predicted"/>
<accession>A0A7K2IQH2</accession>
<feature type="transmembrane region" description="Helical" evidence="1">
    <location>
        <begin position="18"/>
        <end position="38"/>
    </location>
</feature>
<protein>
    <submittedName>
        <fullName evidence="2">ABC transporter permease subunit</fullName>
    </submittedName>
</protein>
<keyword evidence="1" id="KW-0812">Transmembrane</keyword>
<gene>
    <name evidence="2" type="ORF">GTW20_07995</name>
</gene>
<organism evidence="2 3">
    <name type="scientific">Nocardiopsis alba</name>
    <dbReference type="NCBI Taxonomy" id="53437"/>
    <lineage>
        <taxon>Bacteria</taxon>
        <taxon>Bacillati</taxon>
        <taxon>Actinomycetota</taxon>
        <taxon>Actinomycetes</taxon>
        <taxon>Streptosporangiales</taxon>
        <taxon>Nocardiopsidaceae</taxon>
        <taxon>Nocardiopsis</taxon>
    </lineage>
</organism>
<evidence type="ECO:0000256" key="1">
    <source>
        <dbReference type="SAM" id="Phobius"/>
    </source>
</evidence>
<comment type="caution">
    <text evidence="2">The sequence shown here is derived from an EMBL/GenBank/DDBJ whole genome shotgun (WGS) entry which is preliminary data.</text>
</comment>
<evidence type="ECO:0000313" key="2">
    <source>
        <dbReference type="EMBL" id="MYR32211.1"/>
    </source>
</evidence>
<feature type="transmembrane region" description="Helical" evidence="1">
    <location>
        <begin position="173"/>
        <end position="196"/>
    </location>
</feature>
<feature type="transmembrane region" description="Helical" evidence="1">
    <location>
        <begin position="227"/>
        <end position="244"/>
    </location>
</feature>
<reference evidence="2 3" key="1">
    <citation type="journal article" date="2019" name="Nat. Commun.">
        <title>The antimicrobial potential of Streptomyces from insect microbiomes.</title>
        <authorList>
            <person name="Chevrette M.G."/>
            <person name="Carlson C.M."/>
            <person name="Ortega H.E."/>
            <person name="Thomas C."/>
            <person name="Ananiev G.E."/>
            <person name="Barns K.J."/>
            <person name="Book A.J."/>
            <person name="Cagnazzo J."/>
            <person name="Carlos C."/>
            <person name="Flanigan W."/>
            <person name="Grubbs K.J."/>
            <person name="Horn H.A."/>
            <person name="Hoffmann F.M."/>
            <person name="Klassen J.L."/>
            <person name="Knack J.J."/>
            <person name="Lewin G.R."/>
            <person name="McDonald B.R."/>
            <person name="Muller L."/>
            <person name="Melo W.G.P."/>
            <person name="Pinto-Tomas A.A."/>
            <person name="Schmitz A."/>
            <person name="Wendt-Pienkowski E."/>
            <person name="Wildman S."/>
            <person name="Zhao M."/>
            <person name="Zhang F."/>
            <person name="Bugni T.S."/>
            <person name="Andes D.R."/>
            <person name="Pupo M.T."/>
            <person name="Currie C.R."/>
        </authorList>
    </citation>
    <scope>NUCLEOTIDE SEQUENCE [LARGE SCALE GENOMIC DNA]</scope>
    <source>
        <strain evidence="2 3">SID5840</strain>
    </source>
</reference>
<feature type="transmembrane region" description="Helical" evidence="1">
    <location>
        <begin position="108"/>
        <end position="132"/>
    </location>
</feature>
<keyword evidence="1" id="KW-1133">Transmembrane helix</keyword>
<sequence>MIRTAVGLEVRKTRRMRVWALCLVMAVAVVVLAGLSLGSETARAGFADPDARPWERLLLNHVMVAAMTSPILVAVLAGRQVDIEHQGQGWTLARTAGMGPGLLCRAKALVLGTALVSTVVAQCALLILAGTVAGIEFAPPLLLWGRYALCLTAVNLALLGLHLWLAARVDNQLVGLGVGLLGAFYAVFSLLMPSWVAYALPWGYYAAISPLRMEGGDRLVESHPDPVLFALFLGGATVLFLVACRRLDRAEGGPA</sequence>
<dbReference type="EMBL" id="WWHY01000001">
    <property type="protein sequence ID" value="MYR32211.1"/>
    <property type="molecule type" value="Genomic_DNA"/>
</dbReference>
<keyword evidence="1" id="KW-0472">Membrane</keyword>
<dbReference type="RefSeq" id="WP_161110633.1">
    <property type="nucleotide sequence ID" value="NZ_WWHY01000001.1"/>
</dbReference>
<dbReference type="AlphaFoldDB" id="A0A7K2IQH2"/>